<evidence type="ECO:0000256" key="6">
    <source>
        <dbReference type="PROSITE-ProRule" id="PRU00169"/>
    </source>
</evidence>
<evidence type="ECO:0000256" key="2">
    <source>
        <dbReference type="ARBA" id="ARBA00023015"/>
    </source>
</evidence>
<dbReference type="Pfam" id="PF00072">
    <property type="entry name" value="Response_reg"/>
    <property type="match status" value="1"/>
</dbReference>
<dbReference type="SUPFAM" id="SSF46689">
    <property type="entry name" value="Homeodomain-like"/>
    <property type="match status" value="2"/>
</dbReference>
<accession>A0A9D2M408</accession>
<dbReference type="GO" id="GO:0003700">
    <property type="term" value="F:DNA-binding transcription factor activity"/>
    <property type="evidence" value="ECO:0007669"/>
    <property type="project" value="InterPro"/>
</dbReference>
<dbReference type="Gene3D" id="3.40.50.2300">
    <property type="match status" value="1"/>
</dbReference>
<dbReference type="PROSITE" id="PS50110">
    <property type="entry name" value="RESPONSE_REGULATORY"/>
    <property type="match status" value="1"/>
</dbReference>
<dbReference type="InterPro" id="IPR011006">
    <property type="entry name" value="CheY-like_superfamily"/>
</dbReference>
<protein>
    <recommendedName>
        <fullName evidence="1">Stage 0 sporulation protein A homolog</fullName>
    </recommendedName>
</protein>
<evidence type="ECO:0000259" key="7">
    <source>
        <dbReference type="PROSITE" id="PS01124"/>
    </source>
</evidence>
<keyword evidence="2" id="KW-0805">Transcription regulation</keyword>
<name>A0A9D2M408_9FIRM</name>
<dbReference type="Pfam" id="PF12833">
    <property type="entry name" value="HTH_18"/>
    <property type="match status" value="1"/>
</dbReference>
<dbReference type="PANTHER" id="PTHR43280">
    <property type="entry name" value="ARAC-FAMILY TRANSCRIPTIONAL REGULATOR"/>
    <property type="match status" value="1"/>
</dbReference>
<dbReference type="InterPro" id="IPR018060">
    <property type="entry name" value="HTH_AraC"/>
</dbReference>
<reference evidence="9" key="1">
    <citation type="journal article" date="2021" name="PeerJ">
        <title>Extensive microbial diversity within the chicken gut microbiome revealed by metagenomics and culture.</title>
        <authorList>
            <person name="Gilroy R."/>
            <person name="Ravi A."/>
            <person name="Getino M."/>
            <person name="Pursley I."/>
            <person name="Horton D.L."/>
            <person name="Alikhan N.F."/>
            <person name="Baker D."/>
            <person name="Gharbi K."/>
            <person name="Hall N."/>
            <person name="Watson M."/>
            <person name="Adriaenssens E.M."/>
            <person name="Foster-Nyarko E."/>
            <person name="Jarju S."/>
            <person name="Secka A."/>
            <person name="Antonio M."/>
            <person name="Oren A."/>
            <person name="Chaudhuri R.R."/>
            <person name="La Ragione R."/>
            <person name="Hildebrand F."/>
            <person name="Pallen M.J."/>
        </authorList>
    </citation>
    <scope>NUCLEOTIDE SEQUENCE</scope>
    <source>
        <strain evidence="9">ChiBcec8-14828</strain>
    </source>
</reference>
<dbReference type="Gene3D" id="1.10.10.60">
    <property type="entry name" value="Homeodomain-like"/>
    <property type="match status" value="2"/>
</dbReference>
<dbReference type="SMART" id="SM00448">
    <property type="entry name" value="REC"/>
    <property type="match status" value="1"/>
</dbReference>
<gene>
    <name evidence="9" type="ORF">H9943_10340</name>
</gene>
<dbReference type="PANTHER" id="PTHR43280:SF10">
    <property type="entry name" value="REGULATORY PROTEIN POCR"/>
    <property type="match status" value="1"/>
</dbReference>
<keyword evidence="3" id="KW-0238">DNA-binding</keyword>
<evidence type="ECO:0000256" key="5">
    <source>
        <dbReference type="ARBA" id="ARBA00024867"/>
    </source>
</evidence>
<dbReference type="InterPro" id="IPR009057">
    <property type="entry name" value="Homeodomain-like_sf"/>
</dbReference>
<evidence type="ECO:0000259" key="8">
    <source>
        <dbReference type="PROSITE" id="PS50110"/>
    </source>
</evidence>
<evidence type="ECO:0000313" key="9">
    <source>
        <dbReference type="EMBL" id="HJB40777.1"/>
    </source>
</evidence>
<evidence type="ECO:0000256" key="4">
    <source>
        <dbReference type="ARBA" id="ARBA00023163"/>
    </source>
</evidence>
<evidence type="ECO:0000256" key="1">
    <source>
        <dbReference type="ARBA" id="ARBA00018672"/>
    </source>
</evidence>
<sequence>MYQVLLVDDEPIILSGIKYLIDWEKNHCQIVDTVRNGKLALEKIRTLEPDIVICDISMPVISGTELLAIAAEESPDTVFIMLTNHPDFHLAQESLRFKAVDYLLKSHLTAETLEASLARACEERDKRTKLTRVELVDSYLREEEQRTLQIAVRRLTHAIDSKDGDLKETSAVLQRHGITQGWGMAHIPLDFSHTKSGEADLAETRRLADWEMDMLNKLADNLFPHHLLFCPNKLSQQLFLLCWGLPAEEWEQRMVQFSAKAQSASATITQTQLRVMATGFFTCPESLTECRRQLVLLQEYGYLEIEGVFFREFQPVSFQPLNLLGFGGRLCAELRSKNPAGVCQLLERAESKICETVHEKSQAEWLCGEICAAVSGAMNADSEIPLCHYWEQVQLLRRSQAVHWLTLLKNELAAQLEQYASGKQELIEKAKQYVLDNVEKRIMLQDVAEHVCISPGYLSALFKKMYNQNFSDYINHVKMERACELIQEGRYRIYEISDMLSFENAYYFSQVFKRHIGMTPTGYQKKIRRA</sequence>
<evidence type="ECO:0000256" key="3">
    <source>
        <dbReference type="ARBA" id="ARBA00023125"/>
    </source>
</evidence>
<dbReference type="AlphaFoldDB" id="A0A9D2M408"/>
<organism evidence="9 10">
    <name type="scientific">Candidatus Ruthenibacterium avium</name>
    <dbReference type="NCBI Taxonomy" id="2838751"/>
    <lineage>
        <taxon>Bacteria</taxon>
        <taxon>Bacillati</taxon>
        <taxon>Bacillota</taxon>
        <taxon>Clostridia</taxon>
        <taxon>Eubacteriales</taxon>
        <taxon>Oscillospiraceae</taxon>
        <taxon>Ruthenibacterium</taxon>
    </lineage>
</organism>
<dbReference type="EMBL" id="DWYA01000094">
    <property type="protein sequence ID" value="HJB40777.1"/>
    <property type="molecule type" value="Genomic_DNA"/>
</dbReference>
<reference evidence="9" key="2">
    <citation type="submission" date="2021-04" db="EMBL/GenBank/DDBJ databases">
        <authorList>
            <person name="Gilroy R."/>
        </authorList>
    </citation>
    <scope>NUCLEOTIDE SEQUENCE</scope>
    <source>
        <strain evidence="9">ChiBcec8-14828</strain>
    </source>
</reference>
<feature type="domain" description="HTH araC/xylS-type" evidence="7">
    <location>
        <begin position="428"/>
        <end position="526"/>
    </location>
</feature>
<dbReference type="SMART" id="SM00342">
    <property type="entry name" value="HTH_ARAC"/>
    <property type="match status" value="1"/>
</dbReference>
<dbReference type="InterPro" id="IPR001789">
    <property type="entry name" value="Sig_transdc_resp-reg_receiver"/>
</dbReference>
<comment type="caution">
    <text evidence="9">The sequence shown here is derived from an EMBL/GenBank/DDBJ whole genome shotgun (WGS) entry which is preliminary data.</text>
</comment>
<feature type="domain" description="Response regulatory" evidence="8">
    <location>
        <begin position="3"/>
        <end position="120"/>
    </location>
</feature>
<proteinExistence type="predicted"/>
<dbReference type="GO" id="GO:0000160">
    <property type="term" value="P:phosphorelay signal transduction system"/>
    <property type="evidence" value="ECO:0007669"/>
    <property type="project" value="InterPro"/>
</dbReference>
<dbReference type="PROSITE" id="PS01124">
    <property type="entry name" value="HTH_ARAC_FAMILY_2"/>
    <property type="match status" value="1"/>
</dbReference>
<keyword evidence="6" id="KW-0597">Phosphoprotein</keyword>
<dbReference type="GO" id="GO:0043565">
    <property type="term" value="F:sequence-specific DNA binding"/>
    <property type="evidence" value="ECO:0007669"/>
    <property type="project" value="InterPro"/>
</dbReference>
<keyword evidence="4" id="KW-0804">Transcription</keyword>
<dbReference type="CDD" id="cd17536">
    <property type="entry name" value="REC_YesN-like"/>
    <property type="match status" value="1"/>
</dbReference>
<evidence type="ECO:0000313" key="10">
    <source>
        <dbReference type="Proteomes" id="UP000824209"/>
    </source>
</evidence>
<dbReference type="SUPFAM" id="SSF52172">
    <property type="entry name" value="CheY-like"/>
    <property type="match status" value="1"/>
</dbReference>
<comment type="function">
    <text evidence="5">May play the central regulatory role in sporulation. It may be an element of the effector pathway responsible for the activation of sporulation genes in response to nutritional stress. Spo0A may act in concert with spo0H (a sigma factor) to control the expression of some genes that are critical to the sporulation process.</text>
</comment>
<feature type="modified residue" description="4-aspartylphosphate" evidence="6">
    <location>
        <position position="55"/>
    </location>
</feature>
<dbReference type="Proteomes" id="UP000824209">
    <property type="component" value="Unassembled WGS sequence"/>
</dbReference>